<evidence type="ECO:0000256" key="4">
    <source>
        <dbReference type="ARBA" id="ARBA00023134"/>
    </source>
</evidence>
<proteinExistence type="inferred from homology"/>
<evidence type="ECO:0000256" key="5">
    <source>
        <dbReference type="SAM" id="MobiDB-lite"/>
    </source>
</evidence>
<evidence type="ECO:0000256" key="1">
    <source>
        <dbReference type="ARBA" id="ARBA00005429"/>
    </source>
</evidence>
<keyword evidence="9" id="KW-1185">Reference proteome</keyword>
<comment type="similarity">
    <text evidence="1">Belongs to the TRAFAC class dynamin-like GTPase superfamily. IRG family.</text>
</comment>
<comment type="caution">
    <text evidence="8">The sequence shown here is derived from an EMBL/GenBank/DDBJ whole genome shotgun (WGS) entry which is preliminary data.</text>
</comment>
<dbReference type="PROSITE" id="PS51716">
    <property type="entry name" value="G_IRG"/>
    <property type="match status" value="1"/>
</dbReference>
<feature type="non-terminal residue" evidence="8">
    <location>
        <position position="1"/>
    </location>
</feature>
<protein>
    <recommendedName>
        <fullName evidence="7">IRG-type G domain-containing protein</fullName>
    </recommendedName>
</protein>
<sequence>DPMAQSSNPQFFTQEELNNLKSTYEVGGLEAVVSLIRKKLQELQNTELHIAVTGESGGGKSTFINTMRGLRRKDKGAAKTGTTETTMKPTPYPHPNMPTVCFWDLPGIGTTNFPAGAYLQEMNLNKYDFFIVISDCRFRENDASLAEAMKELGKKFYFVRSKIDNDLRALQMEDEEFNTDEELGKIRNDCVDNLEKAGISSADVFLISNFKLNEYDFPALKEALEDGLDDLKKHIFLLSLQNTTMEIIEKKRVHLLALIGIIAIISGIVGAVPVPGLSFSCDVKLLTYAIIHFRNHLGLDDASLQRLADTVGKPMGNLKAVAKSPFMGE</sequence>
<evidence type="ECO:0000256" key="3">
    <source>
        <dbReference type="ARBA" id="ARBA00022801"/>
    </source>
</evidence>
<feature type="region of interest" description="Disordered" evidence="5">
    <location>
        <begin position="73"/>
        <end position="92"/>
    </location>
</feature>
<keyword evidence="3" id="KW-0378">Hydrolase</keyword>
<feature type="transmembrane region" description="Helical" evidence="6">
    <location>
        <begin position="255"/>
        <end position="274"/>
    </location>
</feature>
<gene>
    <name evidence="8" type="ORF">scyTo_0025738</name>
</gene>
<dbReference type="EMBL" id="BFAA01121962">
    <property type="protein sequence ID" value="GCB85103.1"/>
    <property type="molecule type" value="Genomic_DNA"/>
</dbReference>
<dbReference type="GO" id="GO:0005525">
    <property type="term" value="F:GTP binding"/>
    <property type="evidence" value="ECO:0007669"/>
    <property type="project" value="UniProtKB-KW"/>
</dbReference>
<evidence type="ECO:0000256" key="2">
    <source>
        <dbReference type="ARBA" id="ARBA00022741"/>
    </source>
</evidence>
<dbReference type="InterPro" id="IPR007743">
    <property type="entry name" value="Immunity-related_GTPase-like"/>
</dbReference>
<dbReference type="InterPro" id="IPR027417">
    <property type="entry name" value="P-loop_NTPase"/>
</dbReference>
<accession>A0A401QIE1</accession>
<evidence type="ECO:0000256" key="6">
    <source>
        <dbReference type="SAM" id="Phobius"/>
    </source>
</evidence>
<name>A0A401QIE1_SCYTO</name>
<dbReference type="AlphaFoldDB" id="A0A401QIE1"/>
<evidence type="ECO:0000259" key="7">
    <source>
        <dbReference type="PROSITE" id="PS51716"/>
    </source>
</evidence>
<dbReference type="InterPro" id="IPR051515">
    <property type="entry name" value="IRG"/>
</dbReference>
<keyword evidence="2" id="KW-0547">Nucleotide-binding</keyword>
<dbReference type="STRING" id="75743.A0A401QIE1"/>
<dbReference type="InterPro" id="IPR030385">
    <property type="entry name" value="G_IRG_dom"/>
</dbReference>
<keyword evidence="6" id="KW-1133">Transmembrane helix</keyword>
<dbReference type="PANTHER" id="PTHR32341:SF17">
    <property type="entry name" value="IRG-TYPE G DOMAIN-CONTAINING PROTEIN"/>
    <property type="match status" value="1"/>
</dbReference>
<keyword evidence="4" id="KW-0342">GTP-binding</keyword>
<dbReference type="GO" id="GO:0003924">
    <property type="term" value="F:GTPase activity"/>
    <property type="evidence" value="ECO:0007669"/>
    <property type="project" value="TreeGrafter"/>
</dbReference>
<evidence type="ECO:0000313" key="9">
    <source>
        <dbReference type="Proteomes" id="UP000288216"/>
    </source>
</evidence>
<dbReference type="GO" id="GO:0016020">
    <property type="term" value="C:membrane"/>
    <property type="evidence" value="ECO:0007669"/>
    <property type="project" value="InterPro"/>
</dbReference>
<dbReference type="SUPFAM" id="SSF52540">
    <property type="entry name" value="P-loop containing nucleoside triphosphate hydrolases"/>
    <property type="match status" value="1"/>
</dbReference>
<reference evidence="8 9" key="1">
    <citation type="journal article" date="2018" name="Nat. Ecol. Evol.">
        <title>Shark genomes provide insights into elasmobranch evolution and the origin of vertebrates.</title>
        <authorList>
            <person name="Hara Y"/>
            <person name="Yamaguchi K"/>
            <person name="Onimaru K"/>
            <person name="Kadota M"/>
            <person name="Koyanagi M"/>
            <person name="Keeley SD"/>
            <person name="Tatsumi K"/>
            <person name="Tanaka K"/>
            <person name="Motone F"/>
            <person name="Kageyama Y"/>
            <person name="Nozu R"/>
            <person name="Adachi N"/>
            <person name="Nishimura O"/>
            <person name="Nakagawa R"/>
            <person name="Tanegashima C"/>
            <person name="Kiyatake I"/>
            <person name="Matsumoto R"/>
            <person name="Murakumo K"/>
            <person name="Nishida K"/>
            <person name="Terakita A"/>
            <person name="Kuratani S"/>
            <person name="Sato K"/>
            <person name="Hyodo S Kuraku.S."/>
        </authorList>
    </citation>
    <scope>NUCLEOTIDE SEQUENCE [LARGE SCALE GENOMIC DNA]</scope>
</reference>
<dbReference type="OrthoDB" id="422720at2759"/>
<keyword evidence="6" id="KW-0472">Membrane</keyword>
<feature type="compositionally biased region" description="Low complexity" evidence="5">
    <location>
        <begin position="78"/>
        <end position="89"/>
    </location>
</feature>
<evidence type="ECO:0000313" key="8">
    <source>
        <dbReference type="EMBL" id="GCB85103.1"/>
    </source>
</evidence>
<organism evidence="8 9">
    <name type="scientific">Scyliorhinus torazame</name>
    <name type="common">Cloudy catshark</name>
    <name type="synonym">Catulus torazame</name>
    <dbReference type="NCBI Taxonomy" id="75743"/>
    <lineage>
        <taxon>Eukaryota</taxon>
        <taxon>Metazoa</taxon>
        <taxon>Chordata</taxon>
        <taxon>Craniata</taxon>
        <taxon>Vertebrata</taxon>
        <taxon>Chondrichthyes</taxon>
        <taxon>Elasmobranchii</taxon>
        <taxon>Galeomorphii</taxon>
        <taxon>Galeoidea</taxon>
        <taxon>Carcharhiniformes</taxon>
        <taxon>Scyliorhinidae</taxon>
        <taxon>Scyliorhinus</taxon>
    </lineage>
</organism>
<keyword evidence="6" id="KW-0812">Transmembrane</keyword>
<dbReference type="Gene3D" id="3.40.50.300">
    <property type="entry name" value="P-loop containing nucleotide triphosphate hydrolases"/>
    <property type="match status" value="1"/>
</dbReference>
<feature type="domain" description="IRG-type G" evidence="7">
    <location>
        <begin position="46"/>
        <end position="227"/>
    </location>
</feature>
<dbReference type="Pfam" id="PF05049">
    <property type="entry name" value="IIGP"/>
    <property type="match status" value="1"/>
</dbReference>
<dbReference type="OMA" id="NEIRTHC"/>
<dbReference type="PANTHER" id="PTHR32341">
    <property type="entry name" value="INTERFERON-INDUCIBLE GTPASE"/>
    <property type="match status" value="1"/>
</dbReference>
<dbReference type="FunFam" id="3.40.50.300:FF:000541">
    <property type="entry name" value="Immunity related GTPase M"/>
    <property type="match status" value="1"/>
</dbReference>
<feature type="non-terminal residue" evidence="8">
    <location>
        <position position="329"/>
    </location>
</feature>
<dbReference type="Proteomes" id="UP000288216">
    <property type="component" value="Unassembled WGS sequence"/>
</dbReference>